<feature type="compositionally biased region" description="Low complexity" evidence="7">
    <location>
        <begin position="157"/>
        <end position="175"/>
    </location>
</feature>
<accession>A0AAV5FDK8</accession>
<keyword evidence="5 6" id="KW-0539">Nucleus</keyword>
<dbReference type="EMBL" id="BQKI01000084">
    <property type="protein sequence ID" value="GJN33035.1"/>
    <property type="molecule type" value="Genomic_DNA"/>
</dbReference>
<feature type="compositionally biased region" description="Polar residues" evidence="7">
    <location>
        <begin position="176"/>
        <end position="186"/>
    </location>
</feature>
<evidence type="ECO:0000256" key="6">
    <source>
        <dbReference type="RuleBase" id="RU367155"/>
    </source>
</evidence>
<evidence type="ECO:0000256" key="3">
    <source>
        <dbReference type="ARBA" id="ARBA00023125"/>
    </source>
</evidence>
<evidence type="ECO:0000313" key="8">
    <source>
        <dbReference type="EMBL" id="GJN33035.1"/>
    </source>
</evidence>
<sequence length="241" mass="26609">MEDHHVHPVSKSNSGFMSGNAYQMKQSDPRVHNTDSSSESGWSHPGASAMSDSSLNEHTTAQSDSNDRREKHGQDTREPVMSLGKQEAAFSPQKIDYSSSFTYIPYAAEAYYVGDLFSLHFDSLCQPYLHESRHQHAMKRARGSGGRFLNTKQLQEQNQQHQASGSSSSTQTTDQNICSQGGSTRTAPMPAPPNITGVSRANQDRSCFSSVGFRPINFSTQGERDTKLVANGMQQRVSIMR</sequence>
<name>A0AAV5FDK8_ELECO</name>
<evidence type="ECO:0000256" key="2">
    <source>
        <dbReference type="ARBA" id="ARBA00023015"/>
    </source>
</evidence>
<evidence type="ECO:0000313" key="9">
    <source>
        <dbReference type="Proteomes" id="UP001054889"/>
    </source>
</evidence>
<comment type="caution">
    <text evidence="8">The sequence shown here is derived from an EMBL/GenBank/DDBJ whole genome shotgun (WGS) entry which is preliminary data.</text>
</comment>
<evidence type="ECO:0000256" key="4">
    <source>
        <dbReference type="ARBA" id="ARBA00023163"/>
    </source>
</evidence>
<evidence type="ECO:0000256" key="5">
    <source>
        <dbReference type="ARBA" id="ARBA00023242"/>
    </source>
</evidence>
<evidence type="ECO:0000256" key="7">
    <source>
        <dbReference type="SAM" id="MobiDB-lite"/>
    </source>
</evidence>
<keyword evidence="4 6" id="KW-0804">Transcription</keyword>
<comment type="similarity">
    <text evidence="6">Belongs to the NFYA/HAP2 subunit family.</text>
</comment>
<feature type="compositionally biased region" description="Basic and acidic residues" evidence="7">
    <location>
        <begin position="65"/>
        <end position="78"/>
    </location>
</feature>
<dbReference type="PANTHER" id="PTHR12632">
    <property type="entry name" value="TRANSCRIPTION FACTOR NF-Y ALPHA-RELATED"/>
    <property type="match status" value="1"/>
</dbReference>
<keyword evidence="2 6" id="KW-0805">Transcription regulation</keyword>
<dbReference type="Pfam" id="PF02045">
    <property type="entry name" value="CBFB_NFYA"/>
    <property type="match status" value="1"/>
</dbReference>
<dbReference type="AlphaFoldDB" id="A0AAV5FDK8"/>
<dbReference type="GO" id="GO:0005634">
    <property type="term" value="C:nucleus"/>
    <property type="evidence" value="ECO:0007669"/>
    <property type="project" value="UniProtKB-SubCell"/>
</dbReference>
<comment type="function">
    <text evidence="6">Component of the sequence-specific heterotrimeric transcription factor (NF-Y) which specifically recognizes a 5'-CCAAT-3' box motif found in the promoters of its target genes.</text>
</comment>
<comment type="subcellular location">
    <subcellularLocation>
        <location evidence="1 6">Nucleus</location>
    </subcellularLocation>
</comment>
<protein>
    <recommendedName>
        <fullName evidence="6">Nuclear transcription factor Y subunit</fullName>
    </recommendedName>
</protein>
<dbReference type="Proteomes" id="UP001054889">
    <property type="component" value="Unassembled WGS sequence"/>
</dbReference>
<feature type="region of interest" description="Disordered" evidence="7">
    <location>
        <begin position="154"/>
        <end position="200"/>
    </location>
</feature>
<dbReference type="GO" id="GO:0003677">
    <property type="term" value="F:DNA binding"/>
    <property type="evidence" value="ECO:0007669"/>
    <property type="project" value="UniProtKB-KW"/>
</dbReference>
<dbReference type="SMART" id="SM00521">
    <property type="entry name" value="CBF"/>
    <property type="match status" value="1"/>
</dbReference>
<feature type="region of interest" description="Disordered" evidence="7">
    <location>
        <begin position="1"/>
        <end position="85"/>
    </location>
</feature>
<organism evidence="8 9">
    <name type="scientific">Eleusine coracana subsp. coracana</name>
    <dbReference type="NCBI Taxonomy" id="191504"/>
    <lineage>
        <taxon>Eukaryota</taxon>
        <taxon>Viridiplantae</taxon>
        <taxon>Streptophyta</taxon>
        <taxon>Embryophyta</taxon>
        <taxon>Tracheophyta</taxon>
        <taxon>Spermatophyta</taxon>
        <taxon>Magnoliopsida</taxon>
        <taxon>Liliopsida</taxon>
        <taxon>Poales</taxon>
        <taxon>Poaceae</taxon>
        <taxon>PACMAD clade</taxon>
        <taxon>Chloridoideae</taxon>
        <taxon>Cynodonteae</taxon>
        <taxon>Eleusininae</taxon>
        <taxon>Eleusine</taxon>
    </lineage>
</organism>
<dbReference type="GO" id="GO:0003700">
    <property type="term" value="F:DNA-binding transcription factor activity"/>
    <property type="evidence" value="ECO:0007669"/>
    <property type="project" value="UniProtKB-UniRule"/>
</dbReference>
<gene>
    <name evidence="8" type="primary">gb21592</name>
    <name evidence="8" type="ORF">PR202_gb21592</name>
</gene>
<keyword evidence="3 6" id="KW-0238">DNA-binding</keyword>
<dbReference type="Gene3D" id="6.10.250.2430">
    <property type="match status" value="1"/>
</dbReference>
<reference evidence="8" key="1">
    <citation type="journal article" date="2018" name="DNA Res.">
        <title>Multiple hybrid de novo genome assembly of finger millet, an orphan allotetraploid crop.</title>
        <authorList>
            <person name="Hatakeyama M."/>
            <person name="Aluri S."/>
            <person name="Balachadran M.T."/>
            <person name="Sivarajan S.R."/>
            <person name="Patrignani A."/>
            <person name="Gruter S."/>
            <person name="Poveda L."/>
            <person name="Shimizu-Inatsugi R."/>
            <person name="Baeten J."/>
            <person name="Francoijs K.J."/>
            <person name="Nataraja K.N."/>
            <person name="Reddy Y.A.N."/>
            <person name="Phadnis S."/>
            <person name="Ravikumar R.L."/>
            <person name="Schlapbach R."/>
            <person name="Sreeman S.M."/>
            <person name="Shimizu K.K."/>
        </authorList>
    </citation>
    <scope>NUCLEOTIDE SEQUENCE</scope>
</reference>
<feature type="compositionally biased region" description="Polar residues" evidence="7">
    <location>
        <begin position="10"/>
        <end position="26"/>
    </location>
</feature>
<evidence type="ECO:0000256" key="1">
    <source>
        <dbReference type="ARBA" id="ARBA00004123"/>
    </source>
</evidence>
<dbReference type="InterPro" id="IPR001289">
    <property type="entry name" value="NFYA"/>
</dbReference>
<dbReference type="PROSITE" id="PS51152">
    <property type="entry name" value="NFYA_HAP2_2"/>
    <property type="match status" value="1"/>
</dbReference>
<reference evidence="8" key="2">
    <citation type="submission" date="2021-12" db="EMBL/GenBank/DDBJ databases">
        <title>Resequencing data analysis of finger millet.</title>
        <authorList>
            <person name="Hatakeyama M."/>
            <person name="Aluri S."/>
            <person name="Balachadran M.T."/>
            <person name="Sivarajan S.R."/>
            <person name="Poveda L."/>
            <person name="Shimizu-Inatsugi R."/>
            <person name="Schlapbach R."/>
            <person name="Sreeman S.M."/>
            <person name="Shimizu K.K."/>
        </authorList>
    </citation>
    <scope>NUCLEOTIDE SEQUENCE</scope>
</reference>
<proteinExistence type="inferred from homology"/>
<feature type="compositionally biased region" description="Polar residues" evidence="7">
    <location>
        <begin position="50"/>
        <end position="64"/>
    </location>
</feature>
<comment type="subunit">
    <text evidence="6">Heterotrimer.</text>
</comment>
<keyword evidence="9" id="KW-1185">Reference proteome</keyword>